<comment type="caution">
    <text evidence="1">The sequence shown here is derived from an EMBL/GenBank/DDBJ whole genome shotgun (WGS) entry which is preliminary data.</text>
</comment>
<dbReference type="EMBL" id="JAFHKU010000123">
    <property type="protein sequence ID" value="MBN3557919.1"/>
    <property type="molecule type" value="Genomic_DNA"/>
</dbReference>
<sequence>MNDPVIVQAPRHYSITIVGSVDAVRSRNAVNRHALAYLLDRLFCKRPVFPALLTR</sequence>
<evidence type="ECO:0000313" key="2">
    <source>
        <dbReference type="Proteomes" id="UP000704529"/>
    </source>
</evidence>
<dbReference type="Proteomes" id="UP000704529">
    <property type="component" value="Unassembled WGS sequence"/>
</dbReference>
<name>A0AA40ZZE6_9SPHN</name>
<dbReference type="AlphaFoldDB" id="A0AA40ZZE6"/>
<proteinExistence type="predicted"/>
<reference evidence="1" key="1">
    <citation type="submission" date="2021-01" db="EMBL/GenBank/DDBJ databases">
        <title>Genome Sequencing of Type Strains.</title>
        <authorList>
            <person name="Lemaire J.F."/>
            <person name="Inderbitzin P."/>
            <person name="Collins S.B."/>
            <person name="Wespe N."/>
            <person name="Knight-Connoni V."/>
        </authorList>
    </citation>
    <scope>NUCLEOTIDE SEQUENCE</scope>
    <source>
        <strain evidence="1">DSM 14562</strain>
    </source>
</reference>
<organism evidence="1 2">
    <name type="scientific">Sphingomonas yabuuchiae</name>
    <dbReference type="NCBI Taxonomy" id="172044"/>
    <lineage>
        <taxon>Bacteria</taxon>
        <taxon>Pseudomonadati</taxon>
        <taxon>Pseudomonadota</taxon>
        <taxon>Alphaproteobacteria</taxon>
        <taxon>Sphingomonadales</taxon>
        <taxon>Sphingomonadaceae</taxon>
        <taxon>Sphingomonas</taxon>
    </lineage>
</organism>
<evidence type="ECO:0000313" key="1">
    <source>
        <dbReference type="EMBL" id="MBN3557919.1"/>
    </source>
</evidence>
<protein>
    <submittedName>
        <fullName evidence="1">Uncharacterized protein</fullName>
    </submittedName>
</protein>
<accession>A0AA40ZZE6</accession>
<dbReference type="RefSeq" id="WP_184105525.1">
    <property type="nucleotide sequence ID" value="NZ_JACHNX010000006.1"/>
</dbReference>
<gene>
    <name evidence="1" type="ORF">JYA60_06730</name>
</gene>